<organism evidence="1 2">
    <name type="scientific">Pleurotus ostreatus</name>
    <name type="common">Oyster mushroom</name>
    <name type="synonym">White-rot fungus</name>
    <dbReference type="NCBI Taxonomy" id="5322"/>
    <lineage>
        <taxon>Eukaryota</taxon>
        <taxon>Fungi</taxon>
        <taxon>Dikarya</taxon>
        <taxon>Basidiomycota</taxon>
        <taxon>Agaricomycotina</taxon>
        <taxon>Agaricomycetes</taxon>
        <taxon>Agaricomycetidae</taxon>
        <taxon>Agaricales</taxon>
        <taxon>Pleurotineae</taxon>
        <taxon>Pleurotaceae</taxon>
        <taxon>Pleurotus</taxon>
    </lineage>
</organism>
<accession>A0A8H7A5A9</accession>
<dbReference type="RefSeq" id="XP_036636065.1">
    <property type="nucleotide sequence ID" value="XM_036770220.1"/>
</dbReference>
<dbReference type="VEuPathDB" id="FungiDB:PC9H_000565"/>
<name>A0A8H7A5A9_PLEOS</name>
<evidence type="ECO:0000313" key="2">
    <source>
        <dbReference type="Proteomes" id="UP000623687"/>
    </source>
</evidence>
<reference evidence="1" key="1">
    <citation type="submission" date="2019-07" db="EMBL/GenBank/DDBJ databases">
        <authorList>
            <person name="Palmer J.M."/>
        </authorList>
    </citation>
    <scope>NUCLEOTIDE SEQUENCE</scope>
    <source>
        <strain evidence="1">PC9</strain>
    </source>
</reference>
<proteinExistence type="predicted"/>
<gene>
    <name evidence="1" type="ORF">PC9H_000565</name>
</gene>
<dbReference type="OrthoDB" id="3028440at2759"/>
<comment type="caution">
    <text evidence="1">The sequence shown here is derived from an EMBL/GenBank/DDBJ whole genome shotgun (WGS) entry which is preliminary data.</text>
</comment>
<dbReference type="AlphaFoldDB" id="A0A8H7A5A9"/>
<evidence type="ECO:0000313" key="1">
    <source>
        <dbReference type="EMBL" id="KAF7440221.1"/>
    </source>
</evidence>
<keyword evidence="2" id="KW-1185">Reference proteome</keyword>
<protein>
    <submittedName>
        <fullName evidence="1">Uncharacterized protein</fullName>
    </submittedName>
</protein>
<sequence length="305" mass="33909">MPAERQKLPEGFVEVTGSPSHILCQICTKSATRNATAKAAAMATKSAIDNPGRGSSSNTAPITLPAISRYTGSVDDTHRPGNQSLSLMENTFEDVQMHGTEYLDHDGNEMQFSAGNVLDRIADARHDLHEQIESIGLLEDHTIFGQMSTSITDMDVLDEDDTNVTALETAFQLLGIDDLEEGEEDPFVPEEDMEASSNDEWKPHGSKTMFMVDLLDNLPRLRLSDDQLKAILWVMRECGAPDVPSFSCLRRKQEKMFRDMCLAPEHHTSSLGNHFFVNHPAKLLALRKSQENELAFSGMLLVLKY</sequence>
<dbReference type="GeneID" id="59370406"/>
<dbReference type="EMBL" id="JACETU010000001">
    <property type="protein sequence ID" value="KAF7440221.1"/>
    <property type="molecule type" value="Genomic_DNA"/>
</dbReference>
<dbReference type="Proteomes" id="UP000623687">
    <property type="component" value="Unassembled WGS sequence"/>
</dbReference>